<dbReference type="GO" id="GO:0046380">
    <property type="term" value="P:N-acetylneuraminate biosynthetic process"/>
    <property type="evidence" value="ECO:0007669"/>
    <property type="project" value="TreeGrafter"/>
</dbReference>
<dbReference type="Pfam" id="PF13419">
    <property type="entry name" value="HAD_2"/>
    <property type="match status" value="1"/>
</dbReference>
<keyword evidence="3" id="KW-0460">Magnesium</keyword>
<dbReference type="InterPro" id="IPR036412">
    <property type="entry name" value="HAD-like_sf"/>
</dbReference>
<dbReference type="AlphaFoldDB" id="A0A8C4Z3W7"/>
<dbReference type="SUPFAM" id="SSF56784">
    <property type="entry name" value="HAD-like"/>
    <property type="match status" value="1"/>
</dbReference>
<name>A0A8C4Z3W7_GADMO</name>
<dbReference type="Proteomes" id="UP000694546">
    <property type="component" value="Chromosome 15"/>
</dbReference>
<accession>A0A8C4Z3W7</accession>
<dbReference type="InterPro" id="IPR051400">
    <property type="entry name" value="HAD-like_hydrolase"/>
</dbReference>
<dbReference type="NCBIfam" id="TIGR01549">
    <property type="entry name" value="HAD-SF-IA-v1"/>
    <property type="match status" value="1"/>
</dbReference>
<keyword evidence="2" id="KW-0378">Hydrolase</keyword>
<dbReference type="PANTHER" id="PTHR46470:SF3">
    <property type="entry name" value="N-ACYLNEURAMINATE-9-PHOSPHATASE"/>
    <property type="match status" value="1"/>
</dbReference>
<reference evidence="4" key="2">
    <citation type="submission" date="2025-09" db="UniProtKB">
        <authorList>
            <consortium name="Ensembl"/>
        </authorList>
    </citation>
    <scope>IDENTIFICATION</scope>
</reference>
<proteinExistence type="predicted"/>
<evidence type="ECO:0000313" key="4">
    <source>
        <dbReference type="Ensembl" id="ENSGMOP00000006203.2"/>
    </source>
</evidence>
<reference evidence="4" key="1">
    <citation type="submission" date="2025-08" db="UniProtKB">
        <authorList>
            <consortium name="Ensembl"/>
        </authorList>
    </citation>
    <scope>IDENTIFICATION</scope>
</reference>
<dbReference type="Ensembl" id="ENSGMOT00000006380.2">
    <property type="protein sequence ID" value="ENSGMOP00000006203.2"/>
    <property type="gene ID" value="ENSGMOG00000005831.2"/>
</dbReference>
<dbReference type="InterPro" id="IPR006439">
    <property type="entry name" value="HAD-SF_hydro_IA"/>
</dbReference>
<dbReference type="GeneTree" id="ENSGT00390000003094"/>
<comment type="cofactor">
    <cofactor evidence="1">
        <name>Mg(2+)</name>
        <dbReference type="ChEBI" id="CHEBI:18420"/>
    </cofactor>
</comment>
<evidence type="ECO:0000313" key="5">
    <source>
        <dbReference type="Proteomes" id="UP000694546"/>
    </source>
</evidence>
<dbReference type="InterPro" id="IPR023214">
    <property type="entry name" value="HAD_sf"/>
</dbReference>
<dbReference type="GO" id="GO:0050124">
    <property type="term" value="F:N-acylneuraminate-9-phosphatase activity"/>
    <property type="evidence" value="ECO:0007669"/>
    <property type="project" value="TreeGrafter"/>
</dbReference>
<dbReference type="PANTHER" id="PTHR46470">
    <property type="entry name" value="N-ACYLNEURAMINATE-9-PHOSPHATASE"/>
    <property type="match status" value="1"/>
</dbReference>
<dbReference type="SFLD" id="SFLDG01129">
    <property type="entry name" value="C1.5:_HAD__Beta-PGM__Phosphata"/>
    <property type="match status" value="1"/>
</dbReference>
<evidence type="ECO:0000256" key="3">
    <source>
        <dbReference type="ARBA" id="ARBA00022842"/>
    </source>
</evidence>
<dbReference type="Gene3D" id="1.20.120.710">
    <property type="entry name" value="Haloacid dehalogenase hydrolase-like domain"/>
    <property type="match status" value="1"/>
</dbReference>
<dbReference type="Gene3D" id="3.40.50.1000">
    <property type="entry name" value="HAD superfamily/HAD-like"/>
    <property type="match status" value="1"/>
</dbReference>
<sequence>MDRKPIEAILFDLDNTLIETALASRVAIEKVSLGHISEKFKHKLQHETFDPTSGGSIDELRVDHWEQSIQEVAGSCTRSLADECYYLWKSSRLKLLSLSPETCALLEALRTRYKLLLLTNGETQTQREKIIATKCEKFFDFIVVGGEFPEQKPAVSIFNHCFTVLGLEAKRCVMVGDSLDTDIQGGFDAGVRATVWIKNSGASQDVCTAKPDYTIPTVLDLPGILVELNE</sequence>
<evidence type="ECO:0000256" key="2">
    <source>
        <dbReference type="ARBA" id="ARBA00022801"/>
    </source>
</evidence>
<evidence type="ECO:0000256" key="1">
    <source>
        <dbReference type="ARBA" id="ARBA00001946"/>
    </source>
</evidence>
<dbReference type="OMA" id="PQETHDT"/>
<dbReference type="InterPro" id="IPR041492">
    <property type="entry name" value="HAD_2"/>
</dbReference>
<organism evidence="4 5">
    <name type="scientific">Gadus morhua</name>
    <name type="common">Atlantic cod</name>
    <dbReference type="NCBI Taxonomy" id="8049"/>
    <lineage>
        <taxon>Eukaryota</taxon>
        <taxon>Metazoa</taxon>
        <taxon>Chordata</taxon>
        <taxon>Craniata</taxon>
        <taxon>Vertebrata</taxon>
        <taxon>Euteleostomi</taxon>
        <taxon>Actinopterygii</taxon>
        <taxon>Neopterygii</taxon>
        <taxon>Teleostei</taxon>
        <taxon>Neoteleostei</taxon>
        <taxon>Acanthomorphata</taxon>
        <taxon>Zeiogadaria</taxon>
        <taxon>Gadariae</taxon>
        <taxon>Gadiformes</taxon>
        <taxon>Gadoidei</taxon>
        <taxon>Gadidae</taxon>
        <taxon>Gadus</taxon>
    </lineage>
</organism>
<protein>
    <submittedName>
        <fullName evidence="4">N-acetylneuraminic acid phosphatase</fullName>
    </submittedName>
</protein>
<dbReference type="SFLD" id="SFLDS00003">
    <property type="entry name" value="Haloacid_Dehalogenase"/>
    <property type="match status" value="1"/>
</dbReference>
<keyword evidence="5" id="KW-1185">Reference proteome</keyword>